<dbReference type="Proteomes" id="UP000321899">
    <property type="component" value="Unassembled WGS sequence"/>
</dbReference>
<feature type="transmembrane region" description="Helical" evidence="5">
    <location>
        <begin position="183"/>
        <end position="204"/>
    </location>
</feature>
<keyword evidence="3 5" id="KW-1133">Transmembrane helix</keyword>
<feature type="transmembrane region" description="Helical" evidence="5">
    <location>
        <begin position="82"/>
        <end position="101"/>
    </location>
</feature>
<keyword evidence="7" id="KW-1185">Reference proteome</keyword>
<feature type="transmembrane region" description="Helical" evidence="5">
    <location>
        <begin position="20"/>
        <end position="41"/>
    </location>
</feature>
<dbReference type="OrthoDB" id="9811590at2"/>
<evidence type="ECO:0000256" key="1">
    <source>
        <dbReference type="ARBA" id="ARBA00022475"/>
    </source>
</evidence>
<evidence type="ECO:0000256" key="4">
    <source>
        <dbReference type="ARBA" id="ARBA00023136"/>
    </source>
</evidence>
<sequence length="205" mass="22457">MSDRPDNPKEGRFPMCPVQILLISMILAMDAFVLSLARGLRIESLSWKRMLRVGGFLGVFQGGMLLIGWAVGLFAGIWFSGWYPWLVFGILVFIGCSRIRCGLRSIGNPPRRVLCCRSMSLWTLALILSLDAFAVGLGLGLVSAVMPVLTGFVILSTMGMVVTGMSLGRFLGDLPWMRNLSECAGGVFILALAFRSMPVLPFFLM</sequence>
<dbReference type="AlphaFoldDB" id="A0A5Q4VJ74"/>
<evidence type="ECO:0000256" key="3">
    <source>
        <dbReference type="ARBA" id="ARBA00022989"/>
    </source>
</evidence>
<evidence type="ECO:0000256" key="2">
    <source>
        <dbReference type="ARBA" id="ARBA00022692"/>
    </source>
</evidence>
<keyword evidence="4 5" id="KW-0472">Membrane</keyword>
<dbReference type="Pfam" id="PF02659">
    <property type="entry name" value="Mntp"/>
    <property type="match status" value="1"/>
</dbReference>
<comment type="caution">
    <text evidence="6">The sequence shown here is derived from an EMBL/GenBank/DDBJ whole genome shotgun (WGS) entry which is preliminary data.</text>
</comment>
<evidence type="ECO:0000313" key="6">
    <source>
        <dbReference type="EMBL" id="TYT76021.1"/>
    </source>
</evidence>
<dbReference type="PANTHER" id="PTHR35529">
    <property type="entry name" value="MANGANESE EFFLUX PUMP MNTP-RELATED"/>
    <property type="match status" value="1"/>
</dbReference>
<keyword evidence="1" id="KW-1003">Cell membrane</keyword>
<evidence type="ECO:0000256" key="5">
    <source>
        <dbReference type="SAM" id="Phobius"/>
    </source>
</evidence>
<organism evidence="6 7">
    <name type="scientific">Desulfobotulus mexicanus</name>
    <dbReference type="NCBI Taxonomy" id="2586642"/>
    <lineage>
        <taxon>Bacteria</taxon>
        <taxon>Pseudomonadati</taxon>
        <taxon>Thermodesulfobacteriota</taxon>
        <taxon>Desulfobacteria</taxon>
        <taxon>Desulfobacterales</taxon>
        <taxon>Desulfobacteraceae</taxon>
        <taxon>Desulfobotulus</taxon>
    </lineage>
</organism>
<proteinExistence type="predicted"/>
<protein>
    <recommendedName>
        <fullName evidence="8">Manganese efflux pump MntP</fullName>
    </recommendedName>
</protein>
<keyword evidence="2 5" id="KW-0812">Transmembrane</keyword>
<feature type="transmembrane region" description="Helical" evidence="5">
    <location>
        <begin position="121"/>
        <end position="142"/>
    </location>
</feature>
<reference evidence="6 7" key="1">
    <citation type="submission" date="2019-06" db="EMBL/GenBank/DDBJ databases">
        <title>Desulfobotulus mexicanus sp. nov., a novel sulfate-reducing bacterium isolated from the sediment of an alkaline crater lake in Mexico.</title>
        <authorList>
            <person name="Hirschler-Rea A."/>
        </authorList>
    </citation>
    <scope>NUCLEOTIDE SEQUENCE [LARGE SCALE GENOMIC DNA]</scope>
    <source>
        <strain evidence="6 7">PAR22N</strain>
    </source>
</reference>
<dbReference type="InterPro" id="IPR003810">
    <property type="entry name" value="Mntp/YtaF"/>
</dbReference>
<gene>
    <name evidence="6" type="ORF">FIM25_00245</name>
</gene>
<dbReference type="PANTHER" id="PTHR35529:SF1">
    <property type="entry name" value="MANGANESE EFFLUX PUMP MNTP-RELATED"/>
    <property type="match status" value="1"/>
</dbReference>
<feature type="transmembrane region" description="Helical" evidence="5">
    <location>
        <begin position="148"/>
        <end position="171"/>
    </location>
</feature>
<accession>A0A5Q4VJ74</accession>
<feature type="transmembrane region" description="Helical" evidence="5">
    <location>
        <begin position="53"/>
        <end position="76"/>
    </location>
</feature>
<evidence type="ECO:0000313" key="7">
    <source>
        <dbReference type="Proteomes" id="UP000321899"/>
    </source>
</evidence>
<name>A0A5Q4VJ74_9BACT</name>
<evidence type="ECO:0008006" key="8">
    <source>
        <dbReference type="Google" id="ProtNLM"/>
    </source>
</evidence>
<dbReference type="EMBL" id="VDMB01000001">
    <property type="protein sequence ID" value="TYT76021.1"/>
    <property type="molecule type" value="Genomic_DNA"/>
</dbReference>